<sequence length="1577" mass="175627">MSLLNKGASAIDKKLGATGKAKSLNPDAAEFVPFALRSPSGNTTDISSNFGNFGASTPGKAILNRSESSVSNNSDDEAHQFWRHQLPDDITPDFNVVGEEESQGINSIPFSTLSIADVNGISSFPTSTATVFMSKEQHDLSPRQINGCSFSEKMRYPLPAYGENPSSASFQQMPGKPWDMHGDQLLAGIRDGPPYNGDPGQEYIDDMLNEQQMEGTEVNPLGFLASQFPGFAAESLAEVYYANGCDLNLTFEMLTQLELQVDGSLNQNLNSKALSAPNLSALDFPALSPTDNQTRVPTFSGHDQQQNVNSYRSLEKELLMFKSSPTAPSLGATDFASAVRKMASQDSSIWKYDRNLSPNSTIGSSRSSLALASSYSGGHGRGSYGDRFANRSSSRSAPVWLETGEAVANMYSEMRGEARDHARLRNAYFEQARQAYLVGHKALAKELSVKGQLHNMQMKAAHGKAQESIYYQRNPDMQQQGNGRGGDERIIDLHGLHVSEAIHVLKRDLGVLRNIGRSIEQRMQVYICVGTGHHTKGTRTPARLPVAVQRYLLEEEECRVITKPQMQRHCKFRRYSPDRPFCATLLRSYFPDVTLQNTQNCYTTIASSSSSQSPWFTFIRTAIARNDLLFGKSIHALLITHGHITSDRFLTNNLINMYSKCGCLPSARQLFDVMPHRDLVTWNSILAAYASCCDSLSGNVEEGFRLFKLLLRSSDVSLTKLTFAPVLKLCLMSSYVWASECVHGYSAKIGLESEVFISGALVNIYIKFEKIREARLMFDNMAEYDRDAVLWNVMLKAYVKMGVQEEVCHFLSDFHRSEVVRPDVGSLQCVLGGFAEDDDRDRKYKEQVHAYAMKLSLTDDDFSKVVSWNKTISHHLQLGDHWTAIKCFLDMNRSNIKHDNVTLIVSLAIVVALGDLKLGEQIHGMALKSAFDINVSISNSLINMYSKMGRLTSARGIFFDMEEMDVVSWNSMITSHVQSGLVEESVDLYIKLLRDDLRPDHFTLASVLRACSSLSAGLHLTQQIHAHAMKSGLDSDTFVSTALVDSYSRNGGTDEAEFLLLDKKEFYLASWNAMVFGFISSGNSHKAWELFTLMHTNGEKPDEITLGTMAKACGFLASLKLGRQIHGYVLKLGFDPDLYLSSSLLDMYIKCGDMVDAHRVFQAIPSPDNVAWTSMISGCVDNGDAECALLIYHKMRQSGVPPDEYTFATLIKASSCLTALEQGRQIHANAIKSNCGIDTYVSTSLIDFYAKCGNIEESYRLFKRTHVQNIVLWNAMLMGLAQYGHGKETLNLFNDLKSVGNMLPDGVTFIGVLSACSHSGLISEAYSYFQMMTKDYGIEPEIEHYSCLVDALGRAGRLQEAEKLITSMPFEASGSMYRALLGACRLQGDMETGKRVATKLLELEPFDSSAYVLLSNIYAASNQWTKVADARKTMMHKNVKKDPGFSWIDVKNKAHVFVVDDRSHPEGEIIYDKVEDLIKLIKEDGYIPDTDYVLLDVEEEEKERSLYYHSEKLAIAFGLISTPSSTTIRVIKNLRVCGDCHNAIKHISKVCQREIVLRDANRFHRFYNGICSCGDYW</sequence>
<evidence type="ECO:0000313" key="6">
    <source>
        <dbReference type="Proteomes" id="UP000243975"/>
    </source>
</evidence>
<gene>
    <name evidence="5" type="ORF">Ccrd_020215</name>
</gene>
<dbReference type="Pfam" id="PF08590">
    <property type="entry name" value="DUF1771"/>
    <property type="match status" value="1"/>
</dbReference>
<evidence type="ECO:0000259" key="4">
    <source>
        <dbReference type="PROSITE" id="PS50828"/>
    </source>
</evidence>
<dbReference type="Gene3D" id="1.25.40.10">
    <property type="entry name" value="Tetratricopeptide repeat domain"/>
    <property type="match status" value="7"/>
</dbReference>
<organism evidence="5 6">
    <name type="scientific">Cynara cardunculus var. scolymus</name>
    <name type="common">Globe artichoke</name>
    <name type="synonym">Cynara scolymus</name>
    <dbReference type="NCBI Taxonomy" id="59895"/>
    <lineage>
        <taxon>Eukaryota</taxon>
        <taxon>Viridiplantae</taxon>
        <taxon>Streptophyta</taxon>
        <taxon>Embryophyta</taxon>
        <taxon>Tracheophyta</taxon>
        <taxon>Spermatophyta</taxon>
        <taxon>Magnoliopsida</taxon>
        <taxon>eudicotyledons</taxon>
        <taxon>Gunneridae</taxon>
        <taxon>Pentapetalae</taxon>
        <taxon>asterids</taxon>
        <taxon>campanulids</taxon>
        <taxon>Asterales</taxon>
        <taxon>Asteraceae</taxon>
        <taxon>Carduoideae</taxon>
        <taxon>Cardueae</taxon>
        <taxon>Carduinae</taxon>
        <taxon>Cynara</taxon>
    </lineage>
</organism>
<evidence type="ECO:0000256" key="2">
    <source>
        <dbReference type="ARBA" id="ARBA00022737"/>
    </source>
</evidence>
<reference evidence="5 6" key="1">
    <citation type="journal article" date="2016" name="Sci. Rep.">
        <title>The genome sequence of the outbreeding globe artichoke constructed de novo incorporating a phase-aware low-pass sequencing strategy of F1 progeny.</title>
        <authorList>
            <person name="Scaglione D."/>
            <person name="Reyes-Chin-Wo S."/>
            <person name="Acquadro A."/>
            <person name="Froenicke L."/>
            <person name="Portis E."/>
            <person name="Beitel C."/>
            <person name="Tirone M."/>
            <person name="Mauro R."/>
            <person name="Lo Monaco A."/>
            <person name="Mauromicale G."/>
            <person name="Faccioli P."/>
            <person name="Cattivelli L."/>
            <person name="Rieseberg L."/>
            <person name="Michelmore R."/>
            <person name="Lanteri S."/>
        </authorList>
    </citation>
    <scope>NUCLEOTIDE SEQUENCE [LARGE SCALE GENOMIC DNA]</scope>
    <source>
        <strain evidence="5">2C</strain>
    </source>
</reference>
<dbReference type="CDD" id="cd14371">
    <property type="entry name" value="CUE_CID7_like"/>
    <property type="match status" value="1"/>
</dbReference>
<dbReference type="EMBL" id="LEKV01003063">
    <property type="protein sequence ID" value="KVI01513.1"/>
    <property type="molecule type" value="Genomic_DNA"/>
</dbReference>
<dbReference type="FunFam" id="1.25.40.10:FF:001139">
    <property type="entry name" value="Uncharacterized protein"/>
    <property type="match status" value="1"/>
</dbReference>
<dbReference type="InterPro" id="IPR036063">
    <property type="entry name" value="Smr_dom_sf"/>
</dbReference>
<keyword evidence="6" id="KW-1185">Reference proteome</keyword>
<dbReference type="Pfam" id="PF14432">
    <property type="entry name" value="DYW_deaminase"/>
    <property type="match status" value="1"/>
</dbReference>
<dbReference type="InterPro" id="IPR046848">
    <property type="entry name" value="E_motif"/>
</dbReference>
<dbReference type="PROSITE" id="PS51375">
    <property type="entry name" value="PPR"/>
    <property type="match status" value="4"/>
</dbReference>
<dbReference type="SUPFAM" id="SSF160443">
    <property type="entry name" value="SMR domain-like"/>
    <property type="match status" value="1"/>
</dbReference>
<dbReference type="PROSITE" id="PS50828">
    <property type="entry name" value="SMR"/>
    <property type="match status" value="1"/>
</dbReference>
<dbReference type="InterPro" id="IPR041806">
    <property type="entry name" value="CID5/6/7_CUE"/>
</dbReference>
<keyword evidence="2" id="KW-0677">Repeat</keyword>
<dbReference type="Gramene" id="KVI01513">
    <property type="protein sequence ID" value="KVI01513"/>
    <property type="gene ID" value="Ccrd_020215"/>
</dbReference>
<name>A0A124SEY2_CYNCS</name>
<dbReference type="PANTHER" id="PTHR47926">
    <property type="entry name" value="PENTATRICOPEPTIDE REPEAT-CONTAINING PROTEIN"/>
    <property type="match status" value="1"/>
</dbReference>
<dbReference type="Proteomes" id="UP000243975">
    <property type="component" value="Unassembled WGS sequence"/>
</dbReference>
<dbReference type="NCBIfam" id="TIGR00756">
    <property type="entry name" value="PPR"/>
    <property type="match status" value="3"/>
</dbReference>
<dbReference type="Pfam" id="PF13041">
    <property type="entry name" value="PPR_2"/>
    <property type="match status" value="2"/>
</dbReference>
<dbReference type="SUPFAM" id="SSF48452">
    <property type="entry name" value="TPR-like"/>
    <property type="match status" value="1"/>
</dbReference>
<accession>A0A124SEY2</accession>
<protein>
    <recommendedName>
        <fullName evidence="4">Smr domain-containing protein</fullName>
    </recommendedName>
</protein>
<dbReference type="InterPro" id="IPR013899">
    <property type="entry name" value="DUF1771"/>
</dbReference>
<feature type="repeat" description="PPR" evidence="3">
    <location>
        <begin position="1168"/>
        <end position="1202"/>
    </location>
</feature>
<dbReference type="GO" id="GO:0003723">
    <property type="term" value="F:RNA binding"/>
    <property type="evidence" value="ECO:0007669"/>
    <property type="project" value="InterPro"/>
</dbReference>
<proteinExistence type="inferred from homology"/>
<dbReference type="GO" id="GO:0008270">
    <property type="term" value="F:zinc ion binding"/>
    <property type="evidence" value="ECO:0007669"/>
    <property type="project" value="InterPro"/>
</dbReference>
<comment type="caution">
    <text evidence="5">The sequence shown here is derived from an EMBL/GenBank/DDBJ whole genome shotgun (WGS) entry which is preliminary data.</text>
</comment>
<evidence type="ECO:0000313" key="5">
    <source>
        <dbReference type="EMBL" id="KVI01513.1"/>
    </source>
</evidence>
<dbReference type="InterPro" id="IPR011990">
    <property type="entry name" value="TPR-like_helical_dom_sf"/>
</dbReference>
<dbReference type="FunFam" id="1.25.40.10:FF:000366">
    <property type="entry name" value="Pentatricopeptide (PPR) repeat-containing protein"/>
    <property type="match status" value="1"/>
</dbReference>
<dbReference type="OMA" id="CYTTIAS"/>
<dbReference type="InterPro" id="IPR032867">
    <property type="entry name" value="DYW_dom"/>
</dbReference>
<evidence type="ECO:0000256" key="1">
    <source>
        <dbReference type="ARBA" id="ARBA00006643"/>
    </source>
</evidence>
<dbReference type="GO" id="GO:0009451">
    <property type="term" value="P:RNA modification"/>
    <property type="evidence" value="ECO:0007669"/>
    <property type="project" value="InterPro"/>
</dbReference>
<dbReference type="InterPro" id="IPR002625">
    <property type="entry name" value="Smr_dom"/>
</dbReference>
<dbReference type="InterPro" id="IPR002885">
    <property type="entry name" value="PPR_rpt"/>
</dbReference>
<dbReference type="InterPro" id="IPR046960">
    <property type="entry name" value="PPR_At4g14850-like_plant"/>
</dbReference>
<feature type="repeat" description="PPR" evidence="3">
    <location>
        <begin position="965"/>
        <end position="999"/>
    </location>
</feature>
<evidence type="ECO:0000256" key="3">
    <source>
        <dbReference type="PROSITE-ProRule" id="PRU00708"/>
    </source>
</evidence>
<comment type="similarity">
    <text evidence="1">Belongs to the PPR family. PCMP-H subfamily.</text>
</comment>
<dbReference type="SMART" id="SM00463">
    <property type="entry name" value="SMR"/>
    <property type="match status" value="1"/>
</dbReference>
<feature type="repeat" description="PPR" evidence="3">
    <location>
        <begin position="1238"/>
        <end position="1272"/>
    </location>
</feature>
<feature type="repeat" description="PPR" evidence="3">
    <location>
        <begin position="1067"/>
        <end position="1101"/>
    </location>
</feature>
<dbReference type="PANTHER" id="PTHR47926:SF543">
    <property type="entry name" value="(WILD MALAYSIAN BANANA) HYPOTHETICAL PROTEIN"/>
    <property type="match status" value="1"/>
</dbReference>
<dbReference type="SMART" id="SM01162">
    <property type="entry name" value="DUF1771"/>
    <property type="match status" value="1"/>
</dbReference>
<feature type="domain" description="Smr" evidence="4">
    <location>
        <begin position="491"/>
        <end position="552"/>
    </location>
</feature>
<dbReference type="Gene3D" id="3.30.1370.110">
    <property type="match status" value="1"/>
</dbReference>
<dbReference type="FunFam" id="1.25.40.10:FF:000031">
    <property type="entry name" value="Pentatricopeptide repeat-containing protein mitochondrial"/>
    <property type="match status" value="1"/>
</dbReference>
<dbReference type="Pfam" id="PF20431">
    <property type="entry name" value="E_motif"/>
    <property type="match status" value="1"/>
</dbReference>
<dbReference type="Pfam" id="PF01535">
    <property type="entry name" value="PPR"/>
    <property type="match status" value="6"/>
</dbReference>
<dbReference type="FunFam" id="1.25.40.10:FF:001086">
    <property type="entry name" value="Pentatricopeptide repeat-containing protein At4g33170"/>
    <property type="match status" value="1"/>
</dbReference>